<dbReference type="EMBL" id="MU003525">
    <property type="protein sequence ID" value="KAF2466458.1"/>
    <property type="molecule type" value="Genomic_DNA"/>
</dbReference>
<proteinExistence type="predicted"/>
<reference evidence="1" key="1">
    <citation type="journal article" date="2020" name="Stud. Mycol.">
        <title>101 Dothideomycetes genomes: a test case for predicting lifestyles and emergence of pathogens.</title>
        <authorList>
            <person name="Haridas S."/>
            <person name="Albert R."/>
            <person name="Binder M."/>
            <person name="Bloem J."/>
            <person name="Labutti K."/>
            <person name="Salamov A."/>
            <person name="Andreopoulos B."/>
            <person name="Baker S."/>
            <person name="Barry K."/>
            <person name="Bills G."/>
            <person name="Bluhm B."/>
            <person name="Cannon C."/>
            <person name="Castanera R."/>
            <person name="Culley D."/>
            <person name="Daum C."/>
            <person name="Ezra D."/>
            <person name="Gonzalez J."/>
            <person name="Henrissat B."/>
            <person name="Kuo A."/>
            <person name="Liang C."/>
            <person name="Lipzen A."/>
            <person name="Lutzoni F."/>
            <person name="Magnuson J."/>
            <person name="Mondo S."/>
            <person name="Nolan M."/>
            <person name="Ohm R."/>
            <person name="Pangilinan J."/>
            <person name="Park H.-J."/>
            <person name="Ramirez L."/>
            <person name="Alfaro M."/>
            <person name="Sun H."/>
            <person name="Tritt A."/>
            <person name="Yoshinaga Y."/>
            <person name="Zwiers L.-H."/>
            <person name="Turgeon B."/>
            <person name="Goodwin S."/>
            <person name="Spatafora J."/>
            <person name="Crous P."/>
            <person name="Grigoriev I."/>
        </authorList>
    </citation>
    <scope>NUCLEOTIDE SEQUENCE</scope>
    <source>
        <strain evidence="1">ATCC 200398</strain>
    </source>
</reference>
<keyword evidence="2" id="KW-1185">Reference proteome</keyword>
<dbReference type="Proteomes" id="UP000799755">
    <property type="component" value="Unassembled WGS sequence"/>
</dbReference>
<evidence type="ECO:0000313" key="1">
    <source>
        <dbReference type="EMBL" id="KAF2466458.1"/>
    </source>
</evidence>
<comment type="caution">
    <text evidence="1">The sequence shown here is derived from an EMBL/GenBank/DDBJ whole genome shotgun (WGS) entry which is preliminary data.</text>
</comment>
<name>A0ACB6QHJ9_9PLEO</name>
<sequence length="232" mass="26208">MVPPKLAQHLSYKSAIALIPPSSLQPPIETVRRVYDKHFSRWPPHINLIYPFLASPSEAEGGVQQEDEQQQSPDPQLPHLKQDIRTRICSALQDIEPFEIRLSADPPGTFSHGARSKTVWLDPVPPNSDSSLHPLHRLQAALQAEFRECDADDRPFSPHLSIGQAKSSQEAQNLGEEIRKSVSSTLAEQSTNDLQERQPTVLDWYVDRVYVLERKGYYGRFAVVEEVNLGKK</sequence>
<evidence type="ECO:0000313" key="2">
    <source>
        <dbReference type="Proteomes" id="UP000799755"/>
    </source>
</evidence>
<protein>
    <submittedName>
        <fullName evidence="1">Uncharacterized protein</fullName>
    </submittedName>
</protein>
<organism evidence="1 2">
    <name type="scientific">Lindgomyces ingoldianus</name>
    <dbReference type="NCBI Taxonomy" id="673940"/>
    <lineage>
        <taxon>Eukaryota</taxon>
        <taxon>Fungi</taxon>
        <taxon>Dikarya</taxon>
        <taxon>Ascomycota</taxon>
        <taxon>Pezizomycotina</taxon>
        <taxon>Dothideomycetes</taxon>
        <taxon>Pleosporomycetidae</taxon>
        <taxon>Pleosporales</taxon>
        <taxon>Lindgomycetaceae</taxon>
        <taxon>Lindgomyces</taxon>
    </lineage>
</organism>
<accession>A0ACB6QHJ9</accession>
<gene>
    <name evidence="1" type="ORF">BDR25DRAFT_306242</name>
</gene>